<dbReference type="OrthoDB" id="12023at2157"/>
<keyword evidence="3" id="KW-1185">Reference proteome</keyword>
<dbReference type="PROSITE" id="PS00028">
    <property type="entry name" value="ZINC_FINGER_C2H2_1"/>
    <property type="match status" value="1"/>
</dbReference>
<dbReference type="InterPro" id="IPR013087">
    <property type="entry name" value="Znf_C2H2_type"/>
</dbReference>
<dbReference type="PROSITE" id="PS50157">
    <property type="entry name" value="ZINC_FINGER_C2H2_2"/>
    <property type="match status" value="1"/>
</dbReference>
<dbReference type="AlphaFoldDB" id="A0A557SRN9"/>
<dbReference type="RefSeq" id="WP_186434308.1">
    <property type="nucleotide sequence ID" value="NZ_ML675592.1"/>
</dbReference>
<dbReference type="InterPro" id="IPR036236">
    <property type="entry name" value="Znf_C2H2_sf"/>
</dbReference>
<comment type="caution">
    <text evidence="2">The sequence shown here is derived from an EMBL/GenBank/DDBJ whole genome shotgun (WGS) entry which is preliminary data.</text>
</comment>
<name>A0A557SRN9_9ARCH</name>
<evidence type="ECO:0000259" key="1">
    <source>
        <dbReference type="PROSITE" id="PS50157"/>
    </source>
</evidence>
<evidence type="ECO:0000313" key="3">
    <source>
        <dbReference type="Proteomes" id="UP000315289"/>
    </source>
</evidence>
<proteinExistence type="predicted"/>
<dbReference type="SMART" id="SM00355">
    <property type="entry name" value="ZnF_C2H2"/>
    <property type="match status" value="1"/>
</dbReference>
<dbReference type="Proteomes" id="UP000315289">
    <property type="component" value="Unassembled WGS sequence"/>
</dbReference>
<protein>
    <recommendedName>
        <fullName evidence="1">C2H2-type domain-containing protein</fullName>
    </recommendedName>
</protein>
<dbReference type="Gene3D" id="3.30.160.60">
    <property type="entry name" value="Classic Zinc Finger"/>
    <property type="match status" value="1"/>
</dbReference>
<dbReference type="SUPFAM" id="SSF57667">
    <property type="entry name" value="beta-beta-alpha zinc fingers"/>
    <property type="match status" value="1"/>
</dbReference>
<sequence length="46" mass="5085">MSNFEVDSGKNSDESSTNVEATFSCEKCGQTFNSRQELKEHSSTAH</sequence>
<feature type="domain" description="C2H2-type" evidence="1">
    <location>
        <begin position="23"/>
        <end position="46"/>
    </location>
</feature>
<evidence type="ECO:0000313" key="2">
    <source>
        <dbReference type="EMBL" id="TVP39272.1"/>
    </source>
</evidence>
<gene>
    <name evidence="2" type="ORF">NARC_170012</name>
</gene>
<accession>A0A557SRN9</accession>
<organism evidence="2 3">
    <name type="scientific">Candidatus Nitrosocosmicus arcticus</name>
    <dbReference type="NCBI Taxonomy" id="2035267"/>
    <lineage>
        <taxon>Archaea</taxon>
        <taxon>Nitrososphaerota</taxon>
        <taxon>Nitrososphaeria</taxon>
        <taxon>Nitrososphaerales</taxon>
        <taxon>Nitrososphaeraceae</taxon>
        <taxon>Candidatus Nitrosocosmicus</taxon>
    </lineage>
</organism>
<reference evidence="2 3" key="1">
    <citation type="journal article" date="2019" name="Front. Microbiol.">
        <title>Ammonia Oxidation by the Arctic Terrestrial Thaumarchaeote Candidatus Nitrosocosmicus arcticus Is Stimulated by Increasing Temperatures.</title>
        <authorList>
            <person name="Alves R.J.E."/>
            <person name="Kerou M."/>
            <person name="Zappe A."/>
            <person name="Bittner R."/>
            <person name="Abby S.S."/>
            <person name="Schmidt H.A."/>
            <person name="Pfeifer K."/>
            <person name="Schleper C."/>
        </authorList>
    </citation>
    <scope>NUCLEOTIDE SEQUENCE [LARGE SCALE GENOMIC DNA]</scope>
    <source>
        <strain evidence="2 3">Kfb</strain>
    </source>
</reference>
<dbReference type="EMBL" id="VOAH01000017">
    <property type="protein sequence ID" value="TVP39272.1"/>
    <property type="molecule type" value="Genomic_DNA"/>
</dbReference>